<reference evidence="1 2" key="3">
    <citation type="journal article" date="2010" name="BMC Genomics">
        <title>Transcriptome sequencing and comparative analysis of cucumber flowers with different sex types.</title>
        <authorList>
            <person name="Guo S."/>
            <person name="Zheng Y."/>
            <person name="Joung J.G."/>
            <person name="Liu S."/>
            <person name="Zhang Z."/>
            <person name="Crasta O.R."/>
            <person name="Sobral B.W."/>
            <person name="Xu Y."/>
            <person name="Huang S."/>
            <person name="Fei Z."/>
        </authorList>
    </citation>
    <scope>NUCLEOTIDE SEQUENCE [LARGE SCALE GENOMIC DNA]</scope>
    <source>
        <strain evidence="2">cv. 9930</strain>
    </source>
</reference>
<dbReference type="AlphaFoldDB" id="A0A0A0LCB2"/>
<name>A0A0A0LCB2_CUCSA</name>
<proteinExistence type="predicted"/>
<reference evidence="1 2" key="1">
    <citation type="journal article" date="2009" name="Nat. Genet.">
        <title>The genome of the cucumber, Cucumis sativus L.</title>
        <authorList>
            <person name="Huang S."/>
            <person name="Li R."/>
            <person name="Zhang Z."/>
            <person name="Li L."/>
            <person name="Gu X."/>
            <person name="Fan W."/>
            <person name="Lucas W.J."/>
            <person name="Wang X."/>
            <person name="Xie B."/>
            <person name="Ni P."/>
            <person name="Ren Y."/>
            <person name="Zhu H."/>
            <person name="Li J."/>
            <person name="Lin K."/>
            <person name="Jin W."/>
            <person name="Fei Z."/>
            <person name="Li G."/>
            <person name="Staub J."/>
            <person name="Kilian A."/>
            <person name="van der Vossen E.A."/>
            <person name="Wu Y."/>
            <person name="Guo J."/>
            <person name="He J."/>
            <person name="Jia Z."/>
            <person name="Ren Y."/>
            <person name="Tian G."/>
            <person name="Lu Y."/>
            <person name="Ruan J."/>
            <person name="Qian W."/>
            <person name="Wang M."/>
            <person name="Huang Q."/>
            <person name="Li B."/>
            <person name="Xuan Z."/>
            <person name="Cao J."/>
            <person name="Asan"/>
            <person name="Wu Z."/>
            <person name="Zhang J."/>
            <person name="Cai Q."/>
            <person name="Bai Y."/>
            <person name="Zhao B."/>
            <person name="Han Y."/>
            <person name="Li Y."/>
            <person name="Li X."/>
            <person name="Wang S."/>
            <person name="Shi Q."/>
            <person name="Liu S."/>
            <person name="Cho W.K."/>
            <person name="Kim J.Y."/>
            <person name="Xu Y."/>
            <person name="Heller-Uszynska K."/>
            <person name="Miao H."/>
            <person name="Cheng Z."/>
            <person name="Zhang S."/>
            <person name="Wu J."/>
            <person name="Yang Y."/>
            <person name="Kang H."/>
            <person name="Li M."/>
            <person name="Liang H."/>
            <person name="Ren X."/>
            <person name="Shi Z."/>
            <person name="Wen M."/>
            <person name="Jian M."/>
            <person name="Yang H."/>
            <person name="Zhang G."/>
            <person name="Yang Z."/>
            <person name="Chen R."/>
            <person name="Liu S."/>
            <person name="Li J."/>
            <person name="Ma L."/>
            <person name="Liu H."/>
            <person name="Zhou Y."/>
            <person name="Zhao J."/>
            <person name="Fang X."/>
            <person name="Li G."/>
            <person name="Fang L."/>
            <person name="Li Y."/>
            <person name="Liu D."/>
            <person name="Zheng H."/>
            <person name="Zhang Y."/>
            <person name="Qin N."/>
            <person name="Li Z."/>
            <person name="Yang G."/>
            <person name="Yang S."/>
            <person name="Bolund L."/>
            <person name="Kristiansen K."/>
            <person name="Zheng H."/>
            <person name="Li S."/>
            <person name="Zhang X."/>
            <person name="Yang H."/>
            <person name="Wang J."/>
            <person name="Sun R."/>
            <person name="Zhang B."/>
            <person name="Jiang S."/>
            <person name="Wang J."/>
            <person name="Du Y."/>
            <person name="Li S."/>
        </authorList>
    </citation>
    <scope>NUCLEOTIDE SEQUENCE [LARGE SCALE GENOMIC DNA]</scope>
    <source>
        <strain evidence="2">cv. 9930</strain>
    </source>
</reference>
<gene>
    <name evidence="1" type="ORF">Csa_3G836405</name>
</gene>
<protein>
    <submittedName>
        <fullName evidence="1">Uncharacterized protein</fullName>
    </submittedName>
</protein>
<reference evidence="1 2" key="2">
    <citation type="journal article" date="2009" name="PLoS ONE">
        <title>An integrated genetic and cytogenetic map of the cucumber genome.</title>
        <authorList>
            <person name="Ren Y."/>
            <person name="Zhang Z."/>
            <person name="Liu J."/>
            <person name="Staub J.E."/>
            <person name="Han Y."/>
            <person name="Cheng Z."/>
            <person name="Li X."/>
            <person name="Lu J."/>
            <person name="Miao H."/>
            <person name="Kang H."/>
            <person name="Xie B."/>
            <person name="Gu X."/>
            <person name="Wang X."/>
            <person name="Du Y."/>
            <person name="Jin W."/>
            <person name="Huang S."/>
        </authorList>
    </citation>
    <scope>NUCLEOTIDE SEQUENCE [LARGE SCALE GENOMIC DNA]</scope>
    <source>
        <strain evidence="2">cv. 9930</strain>
    </source>
</reference>
<evidence type="ECO:0000313" key="2">
    <source>
        <dbReference type="Proteomes" id="UP000029981"/>
    </source>
</evidence>
<keyword evidence="2" id="KW-1185">Reference proteome</keyword>
<dbReference type="Proteomes" id="UP000029981">
    <property type="component" value="Chromosome 3"/>
</dbReference>
<accession>A0A0A0LCB2</accession>
<dbReference type="EMBL" id="CM002924">
    <property type="protein sequence ID" value="KGN59655.1"/>
    <property type="molecule type" value="Genomic_DNA"/>
</dbReference>
<evidence type="ECO:0000313" key="1">
    <source>
        <dbReference type="EMBL" id="KGN59655.1"/>
    </source>
</evidence>
<organism evidence="1 2">
    <name type="scientific">Cucumis sativus</name>
    <name type="common">Cucumber</name>
    <dbReference type="NCBI Taxonomy" id="3659"/>
    <lineage>
        <taxon>Eukaryota</taxon>
        <taxon>Viridiplantae</taxon>
        <taxon>Streptophyta</taxon>
        <taxon>Embryophyta</taxon>
        <taxon>Tracheophyta</taxon>
        <taxon>Spermatophyta</taxon>
        <taxon>Magnoliopsida</taxon>
        <taxon>eudicotyledons</taxon>
        <taxon>Gunneridae</taxon>
        <taxon>Pentapetalae</taxon>
        <taxon>rosids</taxon>
        <taxon>fabids</taxon>
        <taxon>Cucurbitales</taxon>
        <taxon>Cucurbitaceae</taxon>
        <taxon>Benincaseae</taxon>
        <taxon>Cucumis</taxon>
    </lineage>
</organism>
<reference evidence="1 2" key="4">
    <citation type="journal article" date="2011" name="BMC Genomics">
        <title>RNA-Seq improves annotation of protein-coding genes in the cucumber genome.</title>
        <authorList>
            <person name="Li Z."/>
            <person name="Zhang Z."/>
            <person name="Yan P."/>
            <person name="Huang S."/>
            <person name="Fei Z."/>
            <person name="Lin K."/>
        </authorList>
    </citation>
    <scope>NUCLEOTIDE SEQUENCE [LARGE SCALE GENOMIC DNA]</scope>
    <source>
        <strain evidence="2">cv. 9930</strain>
    </source>
</reference>
<dbReference type="Gramene" id="KGN59655">
    <property type="protein sequence ID" value="KGN59655"/>
    <property type="gene ID" value="Csa_3G836405"/>
</dbReference>
<sequence length="226" mass="26467">MVVYIYIIGLRGMWKRTRSHSIWDHATRLGPCHVGVKSIKFALVPCVEYLCSNSSQTNTLSSSNTSDIIQKRELYYFMRCKLQIRRVKHMGRVKWSFEILLLARRLWSCLRLKYWFEGNSRIFKEIVKDHIGGSKENLMNPNCCGIKTQSTVAEIKFQIRFYGNISRASSILIIDKLRVSHDPHLQQQFPPHKIHMKGLKALHSLSVLSLILFKRTMELLFFFFVS</sequence>